<name>A0A0N0ZS27_CHRID</name>
<dbReference type="Proteomes" id="UP000037953">
    <property type="component" value="Unassembled WGS sequence"/>
</dbReference>
<reference evidence="2" key="2">
    <citation type="submission" date="2015-09" db="EMBL/GenBank/DDBJ databases">
        <title>Draft genome sequence of a multidrug-resistant Chryseobacterium indologenes isolate from Malaysia.</title>
        <authorList>
            <person name="Yu C.Y."/>
            <person name="Ang G.Y."/>
            <person name="Chan K.-G."/>
        </authorList>
    </citation>
    <scope>NUCLEOTIDE SEQUENCE [LARGE SCALE GENOMIC DNA]</scope>
    <source>
        <strain evidence="2">CI_885</strain>
    </source>
</reference>
<organism evidence="1 2">
    <name type="scientific">Chryseobacterium indologenes</name>
    <name type="common">Flavobacterium indologenes</name>
    <dbReference type="NCBI Taxonomy" id="253"/>
    <lineage>
        <taxon>Bacteria</taxon>
        <taxon>Pseudomonadati</taxon>
        <taxon>Bacteroidota</taxon>
        <taxon>Flavobacteriia</taxon>
        <taxon>Flavobacteriales</taxon>
        <taxon>Weeksellaceae</taxon>
        <taxon>Chryseobacterium group</taxon>
        <taxon>Chryseobacterium</taxon>
    </lineage>
</organism>
<comment type="caution">
    <text evidence="1">The sequence shown here is derived from an EMBL/GenBank/DDBJ whole genome shotgun (WGS) entry which is preliminary data.</text>
</comment>
<accession>A0A0N0ZS27</accession>
<evidence type="ECO:0000313" key="2">
    <source>
        <dbReference type="Proteomes" id="UP000037953"/>
    </source>
</evidence>
<reference evidence="1 2" key="1">
    <citation type="journal article" date="2015" name="Genom Data">
        <title>Draft genome sequence of a multidrug-resistant Chryseobacterium indologenes isolate from Malaysia.</title>
        <authorList>
            <person name="Yu C.Y."/>
            <person name="Ang G.Y."/>
            <person name="Cheng H.J."/>
            <person name="Cheong Y.M."/>
            <person name="Yin W.F."/>
            <person name="Chan K.G."/>
        </authorList>
    </citation>
    <scope>NUCLEOTIDE SEQUENCE [LARGE SCALE GENOMIC DNA]</scope>
    <source>
        <strain evidence="1 2">CI_885</strain>
    </source>
</reference>
<gene>
    <name evidence="1" type="ORF">AOB46_22470</name>
</gene>
<dbReference type="PATRIC" id="fig|253.9.peg.3247"/>
<dbReference type="EMBL" id="LJOD01000038">
    <property type="protein sequence ID" value="KPE48980.1"/>
    <property type="molecule type" value="Genomic_DNA"/>
</dbReference>
<proteinExistence type="predicted"/>
<evidence type="ECO:0000313" key="1">
    <source>
        <dbReference type="EMBL" id="KPE48980.1"/>
    </source>
</evidence>
<dbReference type="AlphaFoldDB" id="A0A0N0ZS27"/>
<sequence length="80" mass="8703">MNSSNMGSYILNSKASMEVAAFENFLFLELPASFAGEGLLVAGWRAAGISKILTKAAKGAIQYGTKGRWFAFNWCDPFCK</sequence>
<protein>
    <submittedName>
        <fullName evidence="1">Uncharacterized protein</fullName>
    </submittedName>
</protein>